<organism evidence="2 3">
    <name type="scientific">Pectobacterium brasiliense</name>
    <dbReference type="NCBI Taxonomy" id="180957"/>
    <lineage>
        <taxon>Bacteria</taxon>
        <taxon>Pseudomonadati</taxon>
        <taxon>Pseudomonadota</taxon>
        <taxon>Gammaproteobacteria</taxon>
        <taxon>Enterobacterales</taxon>
        <taxon>Pectobacteriaceae</taxon>
        <taxon>Pectobacterium</taxon>
    </lineage>
</organism>
<dbReference type="InterPro" id="IPR001173">
    <property type="entry name" value="Glyco_trans_2-like"/>
</dbReference>
<dbReference type="SUPFAM" id="SSF53448">
    <property type="entry name" value="Nucleotide-diphospho-sugar transferases"/>
    <property type="match status" value="3"/>
</dbReference>
<protein>
    <submittedName>
        <fullName evidence="2">Glycosyltransferase</fullName>
    </submittedName>
</protein>
<comment type="caution">
    <text evidence="2">The sequence shown here is derived from an EMBL/GenBank/DDBJ whole genome shotgun (WGS) entry which is preliminary data.</text>
</comment>
<dbReference type="Gene3D" id="3.90.550.10">
    <property type="entry name" value="Spore Coat Polysaccharide Biosynthesis Protein SpsA, Chain A"/>
    <property type="match status" value="2"/>
</dbReference>
<feature type="domain" description="Glycosyltransferase 2-like" evidence="1">
    <location>
        <begin position="8"/>
        <end position="129"/>
    </location>
</feature>
<reference evidence="2" key="1">
    <citation type="submission" date="2020-07" db="EMBL/GenBank/DDBJ databases">
        <title>A pangenomic view of the genus Pectobacterium provides insights into genome organization, phylogeny, and virulence.</title>
        <authorList>
            <person name="Jonkheer E."/>
            <person name="Brankovics B."/>
            <person name="Houwers I."/>
            <person name="Van Der Wolf J."/>
            <person name="Bonants P."/>
            <person name="Vreeburg R."/>
            <person name="Bollema R."/>
            <person name="De Haan J."/>
            <person name="Berke L."/>
            <person name="De Ridder D."/>
            <person name="Smit S."/>
            <person name="Van Der Lee T.A.J."/>
        </authorList>
    </citation>
    <scope>NUCLEOTIDE SEQUENCE</scope>
    <source>
        <strain evidence="2">NAK:433</strain>
    </source>
</reference>
<dbReference type="Proteomes" id="UP000768524">
    <property type="component" value="Unassembled WGS sequence"/>
</dbReference>
<gene>
    <name evidence="2" type="ORF">H4F45_17005</name>
</gene>
<proteinExistence type="predicted"/>
<dbReference type="EMBL" id="JACGEP010000043">
    <property type="protein sequence ID" value="MBN3053146.1"/>
    <property type="molecule type" value="Genomic_DNA"/>
</dbReference>
<sequence>MNQQLLVSIVIPAYKSTFFEEALRSAINQDYLNIEIVICDDSRNDKIQLIVERYNKNVKFPIKYYHNEVQLYEQKNLLKCITKSNGFYIKPLYDDDILREDCVRELVNAIEKDDNISLASSRRRRIDESGMSLEDIPATAPPFYDGVIIEGQSLISYLADYPINFIGEPSCILCKKDDLISIGDNFFSIFDEASQFLGDLSLYVNLLRKGNFAYLPEPLSDFRISNSQISQQARDQDINELSRKVSEKFSEEIRQAGYYTGTKETNSFVNVASLNENYGFNKINLLNNIIESYSKLEETYKIEKWLDKRVVPDLHDFSFTSLSKLSVSFLIKISNIKNLNKIIDFIKNENIYNSKFFEFIFFVPETLLNEDYSNIGKVIKYENIVEYINNLIKTGLSDWVIFINENDEFTSEGLFSILQCAIEGHNLDAVYGDAIYKNEHGHLETAFLPDFNLDLFLSVPEITTKRWLFRCKTLLELGGFSDSYSSVFELDFVIKLIENKGMQCIGHVAEPWFIISPPVLKSKVEEIELLTKHLQNRGYSDAYVQSSWEGRYRLQYNHGYNPLVSIIIPTKDQLAMLKRCVTSLLEKTSYTNYELIIVDNNSENQETLLWLEGVESIDPERIKVLRYPHPFNFSAMNNAAAQIANGEYLVLLNNDTAIIQNDWLENLLNHGLRPEVGIVGAKLLYPTGKIQHAGVVLGLRGPAEHVFIDSGMEDKGYLYRLQVDQNYIVVTAACFLVRKSVYFEVDGLDEDAFKVSYNDVDFCLKIRQAGYLAVWTPHSIVMHEGSVSQRLVDRIAQEAKSKRFIAEQDTLYKKWLPLIGKDPSYNINLSLLGYKTSVDVDASELTWLPKTLPIVIPHVGECNFHEHSRLSVPFQKMKEKRLVNGAVIDRFLSIPEVSRYNPSSMIFNQPLYLSDDFHIWAERTKRIAGTYIVYDLHELPSIRIDGTILSKMKNVMALMDRVIVSSNELANFVFDNKIHSNVVVLPTKLATDTWQVSEENKVFRAKPRIGWVVDTLPPFMEDLEFFYNVVKTFVHQVDWVVMGKCPDKFKPFMREVHDIPRARIYVKNLVSLNLDIAVIPQVNKFSSCEYSSSRVLEHGISGVPIICSYMPDIYKDLPVVQLPNKHRDWVNMINMHLSDLDASKKQGQRLQEAVAKDWILDNEYLCTWTKIWLPD</sequence>
<dbReference type="PANTHER" id="PTHR43179:SF7">
    <property type="entry name" value="RHAMNOSYLTRANSFERASE WBBL"/>
    <property type="match status" value="1"/>
</dbReference>
<dbReference type="RefSeq" id="WP_205559722.1">
    <property type="nucleotide sequence ID" value="NZ_JACGEN010000031.1"/>
</dbReference>
<dbReference type="Pfam" id="PF00535">
    <property type="entry name" value="Glycos_transf_2"/>
    <property type="match status" value="2"/>
</dbReference>
<evidence type="ECO:0000259" key="1">
    <source>
        <dbReference type="Pfam" id="PF00535"/>
    </source>
</evidence>
<evidence type="ECO:0000313" key="2">
    <source>
        <dbReference type="EMBL" id="MBN3053146.1"/>
    </source>
</evidence>
<feature type="domain" description="Glycosyltransferase 2-like" evidence="1">
    <location>
        <begin position="565"/>
        <end position="741"/>
    </location>
</feature>
<dbReference type="CDD" id="cd04186">
    <property type="entry name" value="GT_2_like_c"/>
    <property type="match status" value="1"/>
</dbReference>
<dbReference type="CDD" id="cd00761">
    <property type="entry name" value="Glyco_tranf_GTA_type"/>
    <property type="match status" value="1"/>
</dbReference>
<name>A0AAE2WHF7_9GAMM</name>
<dbReference type="InterPro" id="IPR029044">
    <property type="entry name" value="Nucleotide-diphossugar_trans"/>
</dbReference>
<dbReference type="PANTHER" id="PTHR43179">
    <property type="entry name" value="RHAMNOSYLTRANSFERASE WBBL"/>
    <property type="match status" value="1"/>
</dbReference>
<dbReference type="AlphaFoldDB" id="A0AAE2WHF7"/>
<evidence type="ECO:0000313" key="3">
    <source>
        <dbReference type="Proteomes" id="UP000768524"/>
    </source>
</evidence>
<accession>A0AAE2WHF7</accession>